<evidence type="ECO:0000256" key="2">
    <source>
        <dbReference type="ARBA" id="ARBA00022884"/>
    </source>
</evidence>
<evidence type="ECO:0000256" key="4">
    <source>
        <dbReference type="SAM" id="MobiDB-lite"/>
    </source>
</evidence>
<dbReference type="Proteomes" id="UP000799421">
    <property type="component" value="Unassembled WGS sequence"/>
</dbReference>
<dbReference type="GO" id="GO:0003723">
    <property type="term" value="F:RNA binding"/>
    <property type="evidence" value="ECO:0007669"/>
    <property type="project" value="UniProtKB-UniRule"/>
</dbReference>
<dbReference type="EMBL" id="MU005997">
    <property type="protein sequence ID" value="KAF2859119.1"/>
    <property type="molecule type" value="Genomic_DNA"/>
</dbReference>
<evidence type="ECO:0000313" key="7">
    <source>
        <dbReference type="Proteomes" id="UP000799421"/>
    </source>
</evidence>
<keyword evidence="2 3" id="KW-0694">RNA-binding</keyword>
<feature type="compositionally biased region" description="Basic and acidic residues" evidence="4">
    <location>
        <begin position="58"/>
        <end position="79"/>
    </location>
</feature>
<evidence type="ECO:0000259" key="5">
    <source>
        <dbReference type="PROSITE" id="PS50102"/>
    </source>
</evidence>
<feature type="domain" description="RRM" evidence="5">
    <location>
        <begin position="87"/>
        <end position="163"/>
    </location>
</feature>
<dbReference type="InterPro" id="IPR000504">
    <property type="entry name" value="RRM_dom"/>
</dbReference>
<dbReference type="InterPro" id="IPR035979">
    <property type="entry name" value="RBD_domain_sf"/>
</dbReference>
<dbReference type="CDD" id="cd00590">
    <property type="entry name" value="RRM_SF"/>
    <property type="match status" value="1"/>
</dbReference>
<evidence type="ECO:0000313" key="6">
    <source>
        <dbReference type="EMBL" id="KAF2859119.1"/>
    </source>
</evidence>
<dbReference type="Gene3D" id="3.30.70.330">
    <property type="match status" value="2"/>
</dbReference>
<dbReference type="SMART" id="SM00360">
    <property type="entry name" value="RRM"/>
    <property type="match status" value="2"/>
</dbReference>
<dbReference type="OrthoDB" id="6730379at2759"/>
<sequence>MLSLRNTILRAAARQSSRQASPTVRPAFTIITTKPVIASRSFHKSLLRADANNAAPESVEKEAVAKDPESDALSHFEEQPRELKPSRVLWVGNLYYGLTEEKLKEEFSQFGNVIKTRIVRNPNGESRGFGYIEFETQAEADEALERDGYIFYARKLSMQYHNPKGKKDSKADLASLHKDREVHPPSRTLFIGNMSYQISDADLNNLFQDVKCEKIRVAVDRRTGQPRGFCHVDFRNIEDASEAKEILQKKELFGRTLRVNFSEFRER</sequence>
<keyword evidence="7" id="KW-1185">Reference proteome</keyword>
<dbReference type="SUPFAM" id="SSF54928">
    <property type="entry name" value="RNA-binding domain, RBD"/>
    <property type="match status" value="2"/>
</dbReference>
<name>A0A6A7BWK4_9PEZI</name>
<accession>A0A6A7BWK4</accession>
<evidence type="ECO:0000256" key="3">
    <source>
        <dbReference type="PROSITE-ProRule" id="PRU00176"/>
    </source>
</evidence>
<keyword evidence="1" id="KW-0677">Repeat</keyword>
<dbReference type="PROSITE" id="PS50102">
    <property type="entry name" value="RRM"/>
    <property type="match status" value="2"/>
</dbReference>
<proteinExistence type="predicted"/>
<dbReference type="PANTHER" id="PTHR23236:SF119">
    <property type="entry name" value="NUCLEAR RNA-BINDING PROTEIN SART-3"/>
    <property type="match status" value="1"/>
</dbReference>
<organism evidence="6 7">
    <name type="scientific">Piedraia hortae CBS 480.64</name>
    <dbReference type="NCBI Taxonomy" id="1314780"/>
    <lineage>
        <taxon>Eukaryota</taxon>
        <taxon>Fungi</taxon>
        <taxon>Dikarya</taxon>
        <taxon>Ascomycota</taxon>
        <taxon>Pezizomycotina</taxon>
        <taxon>Dothideomycetes</taxon>
        <taxon>Dothideomycetidae</taxon>
        <taxon>Capnodiales</taxon>
        <taxon>Piedraiaceae</taxon>
        <taxon>Piedraia</taxon>
    </lineage>
</organism>
<dbReference type="Pfam" id="PF00076">
    <property type="entry name" value="RRM_1"/>
    <property type="match status" value="2"/>
</dbReference>
<gene>
    <name evidence="6" type="ORF">K470DRAFT_259143</name>
</gene>
<dbReference type="AlphaFoldDB" id="A0A6A7BWK4"/>
<feature type="domain" description="RRM" evidence="5">
    <location>
        <begin position="187"/>
        <end position="264"/>
    </location>
</feature>
<reference evidence="6" key="1">
    <citation type="journal article" date="2020" name="Stud. Mycol.">
        <title>101 Dothideomycetes genomes: a test case for predicting lifestyles and emergence of pathogens.</title>
        <authorList>
            <person name="Haridas S."/>
            <person name="Albert R."/>
            <person name="Binder M."/>
            <person name="Bloem J."/>
            <person name="Labutti K."/>
            <person name="Salamov A."/>
            <person name="Andreopoulos B."/>
            <person name="Baker S."/>
            <person name="Barry K."/>
            <person name="Bills G."/>
            <person name="Bluhm B."/>
            <person name="Cannon C."/>
            <person name="Castanera R."/>
            <person name="Culley D."/>
            <person name="Daum C."/>
            <person name="Ezra D."/>
            <person name="Gonzalez J."/>
            <person name="Henrissat B."/>
            <person name="Kuo A."/>
            <person name="Liang C."/>
            <person name="Lipzen A."/>
            <person name="Lutzoni F."/>
            <person name="Magnuson J."/>
            <person name="Mondo S."/>
            <person name="Nolan M."/>
            <person name="Ohm R."/>
            <person name="Pangilinan J."/>
            <person name="Park H.-J."/>
            <person name="Ramirez L."/>
            <person name="Alfaro M."/>
            <person name="Sun H."/>
            <person name="Tritt A."/>
            <person name="Yoshinaga Y."/>
            <person name="Zwiers L.-H."/>
            <person name="Turgeon B."/>
            <person name="Goodwin S."/>
            <person name="Spatafora J."/>
            <person name="Crous P."/>
            <person name="Grigoriev I."/>
        </authorList>
    </citation>
    <scope>NUCLEOTIDE SEQUENCE</scope>
    <source>
        <strain evidence="6">CBS 480.64</strain>
    </source>
</reference>
<protein>
    <submittedName>
        <fullName evidence="6">RNA-binding domain-containing protein</fullName>
    </submittedName>
</protein>
<dbReference type="PANTHER" id="PTHR23236">
    <property type="entry name" value="EUKARYOTIC TRANSLATION INITIATION FACTOR 4B/4H"/>
    <property type="match status" value="1"/>
</dbReference>
<feature type="region of interest" description="Disordered" evidence="4">
    <location>
        <begin position="53"/>
        <end position="79"/>
    </location>
</feature>
<dbReference type="InterPro" id="IPR012677">
    <property type="entry name" value="Nucleotide-bd_a/b_plait_sf"/>
</dbReference>
<evidence type="ECO:0000256" key="1">
    <source>
        <dbReference type="ARBA" id="ARBA00022737"/>
    </source>
</evidence>